<protein>
    <recommendedName>
        <fullName evidence="1">Alpha/beta hydrolase domain-containing protein</fullName>
    </recommendedName>
</protein>
<keyword evidence="3" id="KW-1185">Reference proteome</keyword>
<evidence type="ECO:0000259" key="1">
    <source>
        <dbReference type="Pfam" id="PF20091"/>
    </source>
</evidence>
<proteinExistence type="predicted"/>
<sequence length="472" mass="49817">MTRPSAITAVQATTAPIELGGRTWQRTTGTVHGVVDPGERVAGLAELPADEQGRHVYSAEFEVIAPAGGGDLVLVDAENRGRPAVLVSVEQVALGSADSSPATAVYRPGRGTGFLCEHGFGYARVQWETGIAAGVPATAQGIGQVVVRDFGRLLTGRVEDAPEGPALPRFRASILAGISQSAWFVTTLVAEGFNVDPLSGGRVFGAAVAVSGMGNWLAINQLAGEEEQRPYLLENAVPLGYEQVLTRPDSDPLFVDVATYTDYYRLRASVTAQAHGGHDVPRYDWPAPHAGRTYPDAVVFGALGCNGGIEVPRNPISYEPYLRSLLADVADVLRGRDAELPPTALFDLVAPPEGATVNELPGVELSVPAADEDTGQPLGGVRFPDAAVPLGRPLPVALSPVGTSSITDVCGNWGGWQPFSADELRERYGDVDGYLTRYAAAVDEQIDAGYLRAAERDRMLRHARAAFLATGA</sequence>
<dbReference type="EMBL" id="OBQI01000003">
    <property type="protein sequence ID" value="SOC49925.1"/>
    <property type="molecule type" value="Genomic_DNA"/>
</dbReference>
<accession>A0A285V722</accession>
<feature type="domain" description="Alpha/beta hydrolase" evidence="1">
    <location>
        <begin position="122"/>
        <end position="461"/>
    </location>
</feature>
<evidence type="ECO:0000313" key="2">
    <source>
        <dbReference type="EMBL" id="SOC49925.1"/>
    </source>
</evidence>
<dbReference type="AlphaFoldDB" id="A0A285V722"/>
<name>A0A285V722_9ACTN</name>
<evidence type="ECO:0000313" key="3">
    <source>
        <dbReference type="Proteomes" id="UP000219435"/>
    </source>
</evidence>
<gene>
    <name evidence="2" type="ORF">SAMN05660748_2659</name>
</gene>
<organism evidence="2 3">
    <name type="scientific">Blastococcus aggregatus</name>
    <dbReference type="NCBI Taxonomy" id="38502"/>
    <lineage>
        <taxon>Bacteria</taxon>
        <taxon>Bacillati</taxon>
        <taxon>Actinomycetota</taxon>
        <taxon>Actinomycetes</taxon>
        <taxon>Geodermatophilales</taxon>
        <taxon>Geodermatophilaceae</taxon>
        <taxon>Blastococcus</taxon>
    </lineage>
</organism>
<dbReference type="RefSeq" id="WP_097195427.1">
    <property type="nucleotide sequence ID" value="NZ_OBQI01000003.1"/>
</dbReference>
<dbReference type="InterPro" id="IPR045394">
    <property type="entry name" value="Abhydrolase_dom"/>
</dbReference>
<reference evidence="3" key="1">
    <citation type="submission" date="2017-08" db="EMBL/GenBank/DDBJ databases">
        <authorList>
            <person name="Varghese N."/>
            <person name="Submissions S."/>
        </authorList>
    </citation>
    <scope>NUCLEOTIDE SEQUENCE [LARGE SCALE GENOMIC DNA]</scope>
    <source>
        <strain evidence="3">DSM 4725</strain>
    </source>
</reference>
<dbReference type="Proteomes" id="UP000219435">
    <property type="component" value="Unassembled WGS sequence"/>
</dbReference>
<dbReference type="OrthoDB" id="3991291at2"/>
<dbReference type="Pfam" id="PF20091">
    <property type="entry name" value="Abhydrolase_10"/>
    <property type="match status" value="1"/>
</dbReference>